<organism evidence="5 6">
    <name type="scientific">Pseudonocardia eucalypti</name>
    <dbReference type="NCBI Taxonomy" id="648755"/>
    <lineage>
        <taxon>Bacteria</taxon>
        <taxon>Bacillati</taxon>
        <taxon>Actinomycetota</taxon>
        <taxon>Actinomycetes</taxon>
        <taxon>Pseudonocardiales</taxon>
        <taxon>Pseudonocardiaceae</taxon>
        <taxon>Pseudonocardia</taxon>
    </lineage>
</organism>
<accession>A0ABP9QKZ6</accession>
<dbReference type="RefSeq" id="WP_185062214.1">
    <property type="nucleotide sequence ID" value="NZ_BAABJP010000030.1"/>
</dbReference>
<dbReference type="InterPro" id="IPR029063">
    <property type="entry name" value="SAM-dependent_MTases_sf"/>
</dbReference>
<dbReference type="PROSITE" id="PS51682">
    <property type="entry name" value="SAM_OMT_I"/>
    <property type="match status" value="1"/>
</dbReference>
<dbReference type="EMBL" id="BAABJP010000030">
    <property type="protein sequence ID" value="GAA5163672.1"/>
    <property type="molecule type" value="Genomic_DNA"/>
</dbReference>
<dbReference type="InterPro" id="IPR002935">
    <property type="entry name" value="SAM_O-MeTrfase"/>
</dbReference>
<evidence type="ECO:0000256" key="4">
    <source>
        <dbReference type="SAM" id="MobiDB-lite"/>
    </source>
</evidence>
<keyword evidence="6" id="KW-1185">Reference proteome</keyword>
<evidence type="ECO:0000256" key="2">
    <source>
        <dbReference type="ARBA" id="ARBA00022679"/>
    </source>
</evidence>
<dbReference type="Pfam" id="PF01596">
    <property type="entry name" value="Methyltransf_3"/>
    <property type="match status" value="1"/>
</dbReference>
<sequence length="194" mass="21070">MDERVRGVIDTVTGEGERHDASEPDRLKRWRVLETDAGELVWFLVHLTKARNIVEIGTSRGVSTLWLAEAARTTGGRVQSVDLDPDSQALALRHLTQAGVADLVDFRVGDGGALLAGLPDESVDLLFLDSERTEYAGWWPHPVRVLRPGGLLIADNALSHPTEMAPLGKLVEAEPRLTATTLNIGKGELIAVRA</sequence>
<dbReference type="PANTHER" id="PTHR43167">
    <property type="entry name" value="PUTATIVE (AFU_ORTHOLOGUE AFUA_6G01830)-RELATED"/>
    <property type="match status" value="1"/>
</dbReference>
<gene>
    <name evidence="5" type="ORF">GCM10023321_50860</name>
</gene>
<keyword evidence="1" id="KW-0489">Methyltransferase</keyword>
<name>A0ABP9QKZ6_9PSEU</name>
<evidence type="ECO:0000313" key="6">
    <source>
        <dbReference type="Proteomes" id="UP001428817"/>
    </source>
</evidence>
<protein>
    <submittedName>
        <fullName evidence="5">O-methyltransferase</fullName>
    </submittedName>
</protein>
<evidence type="ECO:0000256" key="3">
    <source>
        <dbReference type="ARBA" id="ARBA00022691"/>
    </source>
</evidence>
<evidence type="ECO:0000313" key="5">
    <source>
        <dbReference type="EMBL" id="GAA5163672.1"/>
    </source>
</evidence>
<reference evidence="6" key="1">
    <citation type="journal article" date="2019" name="Int. J. Syst. Evol. Microbiol.">
        <title>The Global Catalogue of Microorganisms (GCM) 10K type strain sequencing project: providing services to taxonomists for standard genome sequencing and annotation.</title>
        <authorList>
            <consortium name="The Broad Institute Genomics Platform"/>
            <consortium name="The Broad Institute Genome Sequencing Center for Infectious Disease"/>
            <person name="Wu L."/>
            <person name="Ma J."/>
        </authorList>
    </citation>
    <scope>NUCLEOTIDE SEQUENCE [LARGE SCALE GENOMIC DNA]</scope>
    <source>
        <strain evidence="6">JCM 18303</strain>
    </source>
</reference>
<keyword evidence="3" id="KW-0949">S-adenosyl-L-methionine</keyword>
<dbReference type="PANTHER" id="PTHR43167:SF1">
    <property type="entry name" value="PUTATIVE (AFU_ORTHOLOGUE AFUA_6G01830)-RELATED"/>
    <property type="match status" value="1"/>
</dbReference>
<keyword evidence="2" id="KW-0808">Transferase</keyword>
<dbReference type="SUPFAM" id="SSF53335">
    <property type="entry name" value="S-adenosyl-L-methionine-dependent methyltransferases"/>
    <property type="match status" value="1"/>
</dbReference>
<comment type="caution">
    <text evidence="5">The sequence shown here is derived from an EMBL/GenBank/DDBJ whole genome shotgun (WGS) entry which is preliminary data.</text>
</comment>
<feature type="region of interest" description="Disordered" evidence="4">
    <location>
        <begin position="1"/>
        <end position="23"/>
    </location>
</feature>
<dbReference type="CDD" id="cd02440">
    <property type="entry name" value="AdoMet_MTases"/>
    <property type="match status" value="1"/>
</dbReference>
<dbReference type="Gene3D" id="3.40.50.150">
    <property type="entry name" value="Vaccinia Virus protein VP39"/>
    <property type="match status" value="1"/>
</dbReference>
<evidence type="ECO:0000256" key="1">
    <source>
        <dbReference type="ARBA" id="ARBA00022603"/>
    </source>
</evidence>
<proteinExistence type="predicted"/>
<dbReference type="Proteomes" id="UP001428817">
    <property type="component" value="Unassembled WGS sequence"/>
</dbReference>